<dbReference type="NCBIfam" id="TIGR02209">
    <property type="entry name" value="ftsL_broad"/>
    <property type="match status" value="1"/>
</dbReference>
<evidence type="ECO:0000256" key="4">
    <source>
        <dbReference type="ARBA" id="ARBA00022989"/>
    </source>
</evidence>
<dbReference type="GO" id="GO:0005886">
    <property type="term" value="C:plasma membrane"/>
    <property type="evidence" value="ECO:0007669"/>
    <property type="project" value="UniProtKB-SubCell"/>
</dbReference>
<feature type="region of interest" description="Disordered" evidence="10">
    <location>
        <begin position="105"/>
        <end position="136"/>
    </location>
</feature>
<evidence type="ECO:0000256" key="6">
    <source>
        <dbReference type="ARBA" id="ARBA00023306"/>
    </source>
</evidence>
<evidence type="ECO:0000313" key="11">
    <source>
        <dbReference type="EMBL" id="SDB96601.1"/>
    </source>
</evidence>
<evidence type="ECO:0000256" key="5">
    <source>
        <dbReference type="ARBA" id="ARBA00023136"/>
    </source>
</evidence>
<dbReference type="Proteomes" id="UP000199387">
    <property type="component" value="Unassembled WGS sequence"/>
</dbReference>
<keyword evidence="12" id="KW-1185">Reference proteome</keyword>
<evidence type="ECO:0000256" key="8">
    <source>
        <dbReference type="NCBIfam" id="TIGR02209"/>
    </source>
</evidence>
<gene>
    <name evidence="7" type="primary">ftsL</name>
    <name evidence="11" type="ORF">SAMN04488112_101173</name>
</gene>
<feature type="coiled-coil region" evidence="9">
    <location>
        <begin position="61"/>
        <end position="95"/>
    </location>
</feature>
<dbReference type="OrthoDB" id="2988583at2"/>
<reference evidence="11 12" key="1">
    <citation type="submission" date="2016-10" db="EMBL/GenBank/DDBJ databases">
        <authorList>
            <person name="de Groot N.N."/>
        </authorList>
    </citation>
    <scope>NUCLEOTIDE SEQUENCE [LARGE SCALE GENOMIC DNA]</scope>
    <source>
        <strain evidence="11 12">DSM 45514</strain>
    </source>
</reference>
<protein>
    <recommendedName>
        <fullName evidence="7 8">Cell division protein FtsL</fullName>
    </recommendedName>
</protein>
<dbReference type="EMBL" id="FMZA01000001">
    <property type="protein sequence ID" value="SDB96601.1"/>
    <property type="molecule type" value="Genomic_DNA"/>
</dbReference>
<keyword evidence="3 7" id="KW-0812">Transmembrane</keyword>
<feature type="region of interest" description="Disordered" evidence="10">
    <location>
        <begin position="1"/>
        <end position="28"/>
    </location>
</feature>
<evidence type="ECO:0000256" key="7">
    <source>
        <dbReference type="HAMAP-Rule" id="MF_00910"/>
    </source>
</evidence>
<comment type="similarity">
    <text evidence="7">Belongs to the FtsL family.</text>
</comment>
<comment type="function">
    <text evidence="7">Essential cell division protein.</text>
</comment>
<dbReference type="AlphaFoldDB" id="A0A1G6HQX3"/>
<sequence length="136" mass="15042">MREYRGNTAVAYQPEPQQKVTAQRERKPAYGLPPGEKLLYLVSVIICAALATAVLSLYAKAAEINMKVQQVEQKTAELQETNQALKQQKKQLKSGDRIRQFAENQGMVLAEKNRPKGSGQENVKNRPSMTGGAEGL</sequence>
<evidence type="ECO:0000256" key="2">
    <source>
        <dbReference type="ARBA" id="ARBA00022618"/>
    </source>
</evidence>
<evidence type="ECO:0000256" key="1">
    <source>
        <dbReference type="ARBA" id="ARBA00022475"/>
    </source>
</evidence>
<dbReference type="GO" id="GO:0032153">
    <property type="term" value="C:cell division site"/>
    <property type="evidence" value="ECO:0007669"/>
    <property type="project" value="UniProtKB-UniRule"/>
</dbReference>
<evidence type="ECO:0000256" key="3">
    <source>
        <dbReference type="ARBA" id="ARBA00022692"/>
    </source>
</evidence>
<comment type="subcellular location">
    <subcellularLocation>
        <location evidence="7">Cell membrane</location>
        <topology evidence="7">Single-pass type II membrane protein</topology>
    </subcellularLocation>
    <text evidence="7">Localizes to the division septum where it forms a ring structure.</text>
</comment>
<keyword evidence="5 7" id="KW-0472">Membrane</keyword>
<keyword evidence="6 7" id="KW-0131">Cell cycle</keyword>
<keyword evidence="9" id="KW-0175">Coiled coil</keyword>
<feature type="transmembrane region" description="Helical" evidence="7">
    <location>
        <begin position="38"/>
        <end position="59"/>
    </location>
</feature>
<evidence type="ECO:0000313" key="12">
    <source>
        <dbReference type="Proteomes" id="UP000199387"/>
    </source>
</evidence>
<keyword evidence="1 7" id="KW-1003">Cell membrane</keyword>
<evidence type="ECO:0000256" key="10">
    <source>
        <dbReference type="SAM" id="MobiDB-lite"/>
    </source>
</evidence>
<feature type="compositionally biased region" description="Polar residues" evidence="10">
    <location>
        <begin position="119"/>
        <end position="128"/>
    </location>
</feature>
<organism evidence="11 12">
    <name type="scientific">Melghirimyces thermohalophilus</name>
    <dbReference type="NCBI Taxonomy" id="1236220"/>
    <lineage>
        <taxon>Bacteria</taxon>
        <taxon>Bacillati</taxon>
        <taxon>Bacillota</taxon>
        <taxon>Bacilli</taxon>
        <taxon>Bacillales</taxon>
        <taxon>Thermoactinomycetaceae</taxon>
        <taxon>Melghirimyces</taxon>
    </lineage>
</organism>
<keyword evidence="2 7" id="KW-0132">Cell division</keyword>
<dbReference type="STRING" id="1236220.SAMN04488112_101173"/>
<accession>A0A1G6HQX3</accession>
<dbReference type="RefSeq" id="WP_091565532.1">
    <property type="nucleotide sequence ID" value="NZ_FMZA01000001.1"/>
</dbReference>
<dbReference type="HAMAP" id="MF_00910">
    <property type="entry name" value="FtsL"/>
    <property type="match status" value="1"/>
</dbReference>
<proteinExistence type="inferred from homology"/>
<dbReference type="GO" id="GO:0043093">
    <property type="term" value="P:FtsZ-dependent cytokinesis"/>
    <property type="evidence" value="ECO:0007669"/>
    <property type="project" value="UniProtKB-UniRule"/>
</dbReference>
<evidence type="ECO:0000256" key="9">
    <source>
        <dbReference type="SAM" id="Coils"/>
    </source>
</evidence>
<keyword evidence="4 7" id="KW-1133">Transmembrane helix</keyword>
<name>A0A1G6HQX3_9BACL</name>
<dbReference type="InterPro" id="IPR011922">
    <property type="entry name" value="Cell_div_FtsL"/>
</dbReference>